<dbReference type="Proteomes" id="UP001595904">
    <property type="component" value="Unassembled WGS sequence"/>
</dbReference>
<dbReference type="Gene3D" id="1.10.400.20">
    <property type="entry name" value="putative tagatose 6-phosphate kinase domain like"/>
    <property type="match status" value="1"/>
</dbReference>
<sequence>MKTLLDIVARHKRGEQAGVYSLCSAHPRVIESAMREASASNAPLLVEATSNQVNQFGGYTGMTPVDFRRFVLDIAQQVGFREQMLWLGGDHLGPNAWRQEPADVALAKSAEMIRQYVAAGFRKIHLDCSMACGGDPEPLPEATIARRAARLCAIAENAWHEAGGEPPVYVIGTEVPVPGGATESLGELEVTRPEAARATIQAHQIAFADIGLDAAWSRVIALVVQPGVEFDHHKVIDYRPNKAQALSAFIADDRQFIFEAHSTDYQTAPNLEALVRDHFAILKVGPGATYALRETLWGLAAIAHELPGGAAQEDLRATAIEVMRNDPRHWRSYYHDAERETLDLQFSLSDRIRYYWPNPRIKQAYESLLARLRGVTLPLTLLSQFLPHQYEAVRAGRLQADVDALLNEGIALALRPYMRACGVPGSQEY</sequence>
<dbReference type="InterPro" id="IPR013785">
    <property type="entry name" value="Aldolase_TIM"/>
</dbReference>
<dbReference type="Pfam" id="PF08013">
    <property type="entry name" value="GatZ_KbaZ-like"/>
    <property type="match status" value="1"/>
</dbReference>
<protein>
    <submittedName>
        <fullName evidence="2">D-tagatose-bisphosphate aldolase, class II, non-catalytic subunit</fullName>
        <ecNumber evidence="2">4.1.2.40</ecNumber>
    </submittedName>
</protein>
<dbReference type="InterPro" id="IPR012062">
    <property type="entry name" value="GatZ/KbaZ-like"/>
</dbReference>
<evidence type="ECO:0000313" key="2">
    <source>
        <dbReference type="EMBL" id="MFC4313247.1"/>
    </source>
</evidence>
<gene>
    <name evidence="2" type="ORF">ACFPN2_29480</name>
</gene>
<dbReference type="PIRSF" id="PIRSF009264">
    <property type="entry name" value="TagBP_ald_AgaZ"/>
    <property type="match status" value="1"/>
</dbReference>
<dbReference type="RefSeq" id="WP_380603387.1">
    <property type="nucleotide sequence ID" value="NZ_JBHSDU010000015.1"/>
</dbReference>
<dbReference type="EMBL" id="JBHSDU010000015">
    <property type="protein sequence ID" value="MFC4313247.1"/>
    <property type="molecule type" value="Genomic_DNA"/>
</dbReference>
<dbReference type="InterPro" id="IPR050303">
    <property type="entry name" value="GatZ_KbaZ_carbometab"/>
</dbReference>
<dbReference type="GO" id="GO:0009025">
    <property type="term" value="F:tagatose-bisphosphate aldolase activity"/>
    <property type="evidence" value="ECO:0007669"/>
    <property type="project" value="UniProtKB-EC"/>
</dbReference>
<proteinExistence type="predicted"/>
<reference evidence="3" key="1">
    <citation type="journal article" date="2019" name="Int. J. Syst. Evol. Microbiol.">
        <title>The Global Catalogue of Microorganisms (GCM) 10K type strain sequencing project: providing services to taxonomists for standard genome sequencing and annotation.</title>
        <authorList>
            <consortium name="The Broad Institute Genomics Platform"/>
            <consortium name="The Broad Institute Genome Sequencing Center for Infectious Disease"/>
            <person name="Wu L."/>
            <person name="Ma J."/>
        </authorList>
    </citation>
    <scope>NUCLEOTIDE SEQUENCE [LARGE SCALE GENOMIC DNA]</scope>
    <source>
        <strain evidence="3">CGMCC 1.10759</strain>
    </source>
</reference>
<dbReference type="NCBIfam" id="TIGR02810">
    <property type="entry name" value="agaZ_gatZ"/>
    <property type="match status" value="1"/>
</dbReference>
<dbReference type="PANTHER" id="PTHR32502:SF2">
    <property type="entry name" value="D-TAGATOSE-1,6-BISPHOSPHATE ALDOLASE SUBUNIT KBAZ"/>
    <property type="match status" value="1"/>
</dbReference>
<comment type="caution">
    <text evidence="2">The sequence shown here is derived from an EMBL/GenBank/DDBJ whole genome shotgun (WGS) entry which is preliminary data.</text>
</comment>
<dbReference type="SUPFAM" id="SSF51569">
    <property type="entry name" value="Aldolase"/>
    <property type="match status" value="1"/>
</dbReference>
<keyword evidence="3" id="KW-1185">Reference proteome</keyword>
<evidence type="ECO:0000256" key="1">
    <source>
        <dbReference type="ARBA" id="ARBA00005191"/>
    </source>
</evidence>
<dbReference type="PANTHER" id="PTHR32502">
    <property type="entry name" value="N-ACETYLGALACTOSAMINE PERMEASE II COMPONENT-RELATED"/>
    <property type="match status" value="1"/>
</dbReference>
<keyword evidence="2" id="KW-0456">Lyase</keyword>
<organism evidence="2 3">
    <name type="scientific">Steroidobacter flavus</name>
    <dbReference type="NCBI Taxonomy" id="1842136"/>
    <lineage>
        <taxon>Bacteria</taxon>
        <taxon>Pseudomonadati</taxon>
        <taxon>Pseudomonadota</taxon>
        <taxon>Gammaproteobacteria</taxon>
        <taxon>Steroidobacterales</taxon>
        <taxon>Steroidobacteraceae</taxon>
        <taxon>Steroidobacter</taxon>
    </lineage>
</organism>
<comment type="pathway">
    <text evidence="1">Carbohydrate metabolism; D-tagatose 6-phosphate degradation; D-glyceraldehyde 3-phosphate and glycerone phosphate from D-tagatose 6-phosphate: step 2/2.</text>
</comment>
<name>A0ABV8T1M7_9GAMM</name>
<evidence type="ECO:0000313" key="3">
    <source>
        <dbReference type="Proteomes" id="UP001595904"/>
    </source>
</evidence>
<dbReference type="EC" id="4.1.2.40" evidence="2"/>
<accession>A0ABV8T1M7</accession>
<dbReference type="Gene3D" id="3.20.20.70">
    <property type="entry name" value="Aldolase class I"/>
    <property type="match status" value="1"/>
</dbReference>